<dbReference type="PROSITE" id="PS00166">
    <property type="entry name" value="ENOYL_COA_HYDRATASE"/>
    <property type="match status" value="1"/>
</dbReference>
<comment type="similarity">
    <text evidence="1 3">Belongs to the enoyl-CoA hydratase/isomerase family.</text>
</comment>
<sequence length="264" mass="28649">MTYQDILVERRGHVAMITFNRPERMNTMGGTLVEDAIAALQSFQTDRDVRAVIITGAGGRAFCAGADVQNLQSRADEATPMERRRYVQNAQKLTMAIRQLEKPVIAAVNGVAAGGGCDIALACDIRMASEKARFGEVFAKIGLFPGTGGTYFLPRLVGIAKALELIWTGDVIDAHEAERLGLVSKVVADDQLMNETLAFAERLTQGPPLAISIAKTAVYKGLDLDIYAAFEYAATAESITLTSDDHREGVTAFREKRAPHFQGR</sequence>
<dbReference type="Gene3D" id="1.10.12.10">
    <property type="entry name" value="Lyase 2-enoyl-coa Hydratase, Chain A, domain 2"/>
    <property type="match status" value="1"/>
</dbReference>
<dbReference type="InterPro" id="IPR001753">
    <property type="entry name" value="Enoyl-CoA_hydra/iso"/>
</dbReference>
<dbReference type="PATRIC" id="fig|1429439.4.peg.1046"/>
<gene>
    <name evidence="4" type="ORF">ETSY2_06100</name>
</gene>
<dbReference type="EMBL" id="AZHX01000247">
    <property type="protein sequence ID" value="ETX08322.1"/>
    <property type="molecule type" value="Genomic_DNA"/>
</dbReference>
<dbReference type="Pfam" id="PF00378">
    <property type="entry name" value="ECH_1"/>
    <property type="match status" value="1"/>
</dbReference>
<evidence type="ECO:0008006" key="6">
    <source>
        <dbReference type="Google" id="ProtNLM"/>
    </source>
</evidence>
<keyword evidence="2" id="KW-0456">Lyase</keyword>
<dbReference type="FunFam" id="3.90.226.10:FF:000009">
    <property type="entry name" value="Carnitinyl-CoA dehydratase"/>
    <property type="match status" value="1"/>
</dbReference>
<dbReference type="InterPro" id="IPR014748">
    <property type="entry name" value="Enoyl-CoA_hydra_C"/>
</dbReference>
<dbReference type="Proteomes" id="UP000019140">
    <property type="component" value="Unassembled WGS sequence"/>
</dbReference>
<evidence type="ECO:0000256" key="1">
    <source>
        <dbReference type="ARBA" id="ARBA00005254"/>
    </source>
</evidence>
<reference evidence="4 5" key="1">
    <citation type="journal article" date="2014" name="Nature">
        <title>An environmental bacterial taxon with a large and distinct metabolic repertoire.</title>
        <authorList>
            <person name="Wilson M.C."/>
            <person name="Mori T."/>
            <person name="Ruckert C."/>
            <person name="Uria A.R."/>
            <person name="Helf M.J."/>
            <person name="Takada K."/>
            <person name="Gernert C."/>
            <person name="Steffens U.A."/>
            <person name="Heycke N."/>
            <person name="Schmitt S."/>
            <person name="Rinke C."/>
            <person name="Helfrich E.J."/>
            <person name="Brachmann A.O."/>
            <person name="Gurgui C."/>
            <person name="Wakimoto T."/>
            <person name="Kracht M."/>
            <person name="Crusemann M."/>
            <person name="Hentschel U."/>
            <person name="Abe I."/>
            <person name="Matsunaga S."/>
            <person name="Kalinowski J."/>
            <person name="Takeyama H."/>
            <person name="Piel J."/>
        </authorList>
    </citation>
    <scope>NUCLEOTIDE SEQUENCE [LARGE SCALE GENOMIC DNA]</scope>
    <source>
        <strain evidence="5">TSY2</strain>
    </source>
</reference>
<dbReference type="HOGENOM" id="CLU_009834_7_6_7"/>
<proteinExistence type="inferred from homology"/>
<keyword evidence="5" id="KW-1185">Reference proteome</keyword>
<evidence type="ECO:0000256" key="3">
    <source>
        <dbReference type="RuleBase" id="RU003707"/>
    </source>
</evidence>
<name>W4MFB2_9BACT</name>
<accession>W4MFB2</accession>
<dbReference type="CDD" id="cd06558">
    <property type="entry name" value="crotonase-like"/>
    <property type="match status" value="1"/>
</dbReference>
<dbReference type="PANTHER" id="PTHR11941:SF130">
    <property type="entry name" value="ENOYL-COA HYDRATASE ECHA12-RELATED"/>
    <property type="match status" value="1"/>
</dbReference>
<dbReference type="InterPro" id="IPR029045">
    <property type="entry name" value="ClpP/crotonase-like_dom_sf"/>
</dbReference>
<dbReference type="SUPFAM" id="SSF52096">
    <property type="entry name" value="ClpP/crotonase"/>
    <property type="match status" value="1"/>
</dbReference>
<dbReference type="InterPro" id="IPR018376">
    <property type="entry name" value="Enoyl-CoA_hyd/isom_CS"/>
</dbReference>
<evidence type="ECO:0000313" key="4">
    <source>
        <dbReference type="EMBL" id="ETX08322.1"/>
    </source>
</evidence>
<dbReference type="AlphaFoldDB" id="W4MFB2"/>
<comment type="caution">
    <text evidence="4">The sequence shown here is derived from an EMBL/GenBank/DDBJ whole genome shotgun (WGS) entry which is preliminary data.</text>
</comment>
<dbReference type="Gene3D" id="3.90.226.10">
    <property type="entry name" value="2-enoyl-CoA Hydratase, Chain A, domain 1"/>
    <property type="match status" value="1"/>
</dbReference>
<organism evidence="4 5">
    <name type="scientific">Candidatus Entotheonella gemina</name>
    <dbReference type="NCBI Taxonomy" id="1429439"/>
    <lineage>
        <taxon>Bacteria</taxon>
        <taxon>Pseudomonadati</taxon>
        <taxon>Nitrospinota/Tectimicrobiota group</taxon>
        <taxon>Candidatus Tectimicrobiota</taxon>
        <taxon>Candidatus Entotheonellia</taxon>
        <taxon>Candidatus Entotheonellales</taxon>
        <taxon>Candidatus Entotheonellaceae</taxon>
        <taxon>Candidatus Entotheonella</taxon>
    </lineage>
</organism>
<dbReference type="GO" id="GO:0016829">
    <property type="term" value="F:lyase activity"/>
    <property type="evidence" value="ECO:0007669"/>
    <property type="project" value="UniProtKB-KW"/>
</dbReference>
<protein>
    <recommendedName>
        <fullName evidence="6">Enoyl-CoA hydratase</fullName>
    </recommendedName>
</protein>
<evidence type="ECO:0000313" key="5">
    <source>
        <dbReference type="Proteomes" id="UP000019140"/>
    </source>
</evidence>
<dbReference type="GO" id="GO:0006635">
    <property type="term" value="P:fatty acid beta-oxidation"/>
    <property type="evidence" value="ECO:0007669"/>
    <property type="project" value="TreeGrafter"/>
</dbReference>
<evidence type="ECO:0000256" key="2">
    <source>
        <dbReference type="ARBA" id="ARBA00023239"/>
    </source>
</evidence>
<dbReference type="PANTHER" id="PTHR11941">
    <property type="entry name" value="ENOYL-COA HYDRATASE-RELATED"/>
    <property type="match status" value="1"/>
</dbReference>